<dbReference type="SUPFAM" id="SSF53098">
    <property type="entry name" value="Ribonuclease H-like"/>
    <property type="match status" value="1"/>
</dbReference>
<comment type="caution">
    <text evidence="3">The sequence shown here is derived from an EMBL/GenBank/DDBJ whole genome shotgun (WGS) entry which is preliminary data.</text>
</comment>
<dbReference type="PANTHER" id="PTHR13620">
    <property type="entry name" value="3-5 EXONUCLEASE"/>
    <property type="match status" value="1"/>
</dbReference>
<dbReference type="GO" id="GO:0005737">
    <property type="term" value="C:cytoplasm"/>
    <property type="evidence" value="ECO:0007669"/>
    <property type="project" value="TreeGrafter"/>
</dbReference>
<dbReference type="InterPro" id="IPR036397">
    <property type="entry name" value="RNaseH_sf"/>
</dbReference>
<dbReference type="OrthoDB" id="10261556at2759"/>
<dbReference type="Gene3D" id="3.30.420.10">
    <property type="entry name" value="Ribonuclease H-like superfamily/Ribonuclease H"/>
    <property type="match status" value="1"/>
</dbReference>
<dbReference type="STRING" id="157652.A0A371EU40"/>
<dbReference type="GO" id="GO:0003676">
    <property type="term" value="F:nucleic acid binding"/>
    <property type="evidence" value="ECO:0007669"/>
    <property type="project" value="InterPro"/>
</dbReference>
<evidence type="ECO:0000313" key="3">
    <source>
        <dbReference type="EMBL" id="RDX69514.1"/>
    </source>
</evidence>
<protein>
    <recommendedName>
        <fullName evidence="5">Werner Syndrome-like exonuclease</fullName>
    </recommendedName>
</protein>
<evidence type="ECO:0000256" key="2">
    <source>
        <dbReference type="ARBA" id="ARBA00022801"/>
    </source>
</evidence>
<accession>A0A371EU40</accession>
<keyword evidence="1" id="KW-0540">Nuclease</keyword>
<dbReference type="AlphaFoldDB" id="A0A371EU40"/>
<dbReference type="InterPro" id="IPR012337">
    <property type="entry name" value="RNaseH-like_sf"/>
</dbReference>
<proteinExistence type="predicted"/>
<dbReference type="Proteomes" id="UP000257109">
    <property type="component" value="Unassembled WGS sequence"/>
</dbReference>
<dbReference type="EMBL" id="QJKJ01012079">
    <property type="protein sequence ID" value="RDX69514.1"/>
    <property type="molecule type" value="Genomic_DNA"/>
</dbReference>
<evidence type="ECO:0000313" key="4">
    <source>
        <dbReference type="Proteomes" id="UP000257109"/>
    </source>
</evidence>
<dbReference type="GO" id="GO:0005634">
    <property type="term" value="C:nucleus"/>
    <property type="evidence" value="ECO:0007669"/>
    <property type="project" value="TreeGrafter"/>
</dbReference>
<gene>
    <name evidence="3" type="ORF">CR513_51362</name>
</gene>
<name>A0A371EU40_MUCPR</name>
<dbReference type="InterPro" id="IPR051132">
    <property type="entry name" value="3-5_Exonuclease_domain"/>
</dbReference>
<evidence type="ECO:0008006" key="5">
    <source>
        <dbReference type="Google" id="ProtNLM"/>
    </source>
</evidence>
<organism evidence="3 4">
    <name type="scientific">Mucuna pruriens</name>
    <name type="common">Velvet bean</name>
    <name type="synonym">Dolichos pruriens</name>
    <dbReference type="NCBI Taxonomy" id="157652"/>
    <lineage>
        <taxon>Eukaryota</taxon>
        <taxon>Viridiplantae</taxon>
        <taxon>Streptophyta</taxon>
        <taxon>Embryophyta</taxon>
        <taxon>Tracheophyta</taxon>
        <taxon>Spermatophyta</taxon>
        <taxon>Magnoliopsida</taxon>
        <taxon>eudicotyledons</taxon>
        <taxon>Gunneridae</taxon>
        <taxon>Pentapetalae</taxon>
        <taxon>rosids</taxon>
        <taxon>fabids</taxon>
        <taxon>Fabales</taxon>
        <taxon>Fabaceae</taxon>
        <taxon>Papilionoideae</taxon>
        <taxon>50 kb inversion clade</taxon>
        <taxon>NPAAA clade</taxon>
        <taxon>indigoferoid/millettioid clade</taxon>
        <taxon>Phaseoleae</taxon>
        <taxon>Mucuna</taxon>
    </lineage>
</organism>
<dbReference type="GO" id="GO:0008408">
    <property type="term" value="F:3'-5' exonuclease activity"/>
    <property type="evidence" value="ECO:0007669"/>
    <property type="project" value="TreeGrafter"/>
</dbReference>
<evidence type="ECO:0000256" key="1">
    <source>
        <dbReference type="ARBA" id="ARBA00022722"/>
    </source>
</evidence>
<sequence>MAITFTLQRCPCLYYSYYLHHHYDVNLHGDWFTVTVTAAASVAESWLSFVLHKNSESLAARTLVAGLGVQWTHRTDVPSHPADTLQLCVGEHCLIYQLSRADSVPAFLRYFLRDRACTFVGYCNRYARRMLSLSPHHIQLARDVPDVRRFLEEEFVGSSLESIVEAQLGYTGVKTTVDVNLSDWGAVTLTDDQVMQAALEARCVYLISHKLEVWRRHK</sequence>
<dbReference type="PANTHER" id="PTHR13620:SF59">
    <property type="entry name" value="POLYNUCLEOTIDYL TRANSFERASE, RIBONUCLEASE H-LIKE SUPERFAMILY PROTEIN"/>
    <property type="match status" value="1"/>
</dbReference>
<reference evidence="3" key="1">
    <citation type="submission" date="2018-05" db="EMBL/GenBank/DDBJ databases">
        <title>Draft genome of Mucuna pruriens seed.</title>
        <authorList>
            <person name="Nnadi N.E."/>
            <person name="Vos R."/>
            <person name="Hasami M.H."/>
            <person name="Devisetty U.K."/>
            <person name="Aguiy J.C."/>
        </authorList>
    </citation>
    <scope>NUCLEOTIDE SEQUENCE [LARGE SCALE GENOMIC DNA]</scope>
    <source>
        <strain evidence="3">JCA_2017</strain>
    </source>
</reference>
<keyword evidence="2" id="KW-0378">Hydrolase</keyword>
<keyword evidence="4" id="KW-1185">Reference proteome</keyword>
<feature type="non-terminal residue" evidence="3">
    <location>
        <position position="1"/>
    </location>
</feature>